<dbReference type="Pfam" id="PF05089">
    <property type="entry name" value="NAGLU"/>
    <property type="match status" value="1"/>
</dbReference>
<comment type="caution">
    <text evidence="4">The sequence shown here is derived from an EMBL/GenBank/DDBJ whole genome shotgun (WGS) entry which is preliminary data.</text>
</comment>
<dbReference type="Gene3D" id="3.30.379.10">
    <property type="entry name" value="Chitobiase/beta-hexosaminidase domain 2-like"/>
    <property type="match status" value="1"/>
</dbReference>
<proteinExistence type="predicted"/>
<dbReference type="AlphaFoldDB" id="A0A7J5JAS9"/>
<sequence length="222" mass="26213">MQMYMKNTFLLLSWLILLPSGILANPIKEMLERIDKGASDKFVVELHKSSNDFFELDQKGDKVVIRGNTYINIATGINWYLKYHAGIHLSWNSMHASLPNVLPPVFRKERHETNLALRYDFNYCTYSYSMAFWDWKRWEEELDWMALHGINLPLAAVGHECVWRNLLLRLGFSKQQINDFIAGPAFLAWWEMNNLEGWGGPNPDNWYKQQEDLQKKILKRMK</sequence>
<feature type="domain" description="Alpha-N-acetylglucosaminidase N-terminal" evidence="3">
    <location>
        <begin position="26"/>
        <end position="103"/>
    </location>
</feature>
<dbReference type="PANTHER" id="PTHR12872:SF1">
    <property type="entry name" value="ALPHA-N-ACETYLGLUCOSAMINIDASE"/>
    <property type="match status" value="1"/>
</dbReference>
<evidence type="ECO:0000313" key="4">
    <source>
        <dbReference type="EMBL" id="KAB4445241.1"/>
    </source>
</evidence>
<dbReference type="Proteomes" id="UP000460317">
    <property type="component" value="Unassembled WGS sequence"/>
</dbReference>
<gene>
    <name evidence="4" type="ORF">GAN93_25840</name>
</gene>
<protein>
    <submittedName>
        <fullName evidence="4">Alpha-N-acetylglucosaminidase</fullName>
    </submittedName>
</protein>
<keyword evidence="1" id="KW-0378">Hydrolase</keyword>
<dbReference type="GO" id="GO:0005975">
    <property type="term" value="P:carbohydrate metabolic process"/>
    <property type="evidence" value="ECO:0007669"/>
    <property type="project" value="UniProtKB-ARBA"/>
</dbReference>
<evidence type="ECO:0000313" key="5">
    <source>
        <dbReference type="Proteomes" id="UP000460317"/>
    </source>
</evidence>
<dbReference type="PANTHER" id="PTHR12872">
    <property type="entry name" value="ALPHA-N-ACETYLGLUCOSAMINIDASE"/>
    <property type="match status" value="1"/>
</dbReference>
<dbReference type="InterPro" id="IPR007781">
    <property type="entry name" value="NAGLU"/>
</dbReference>
<accession>A0A7J5JAS9</accession>
<evidence type="ECO:0000256" key="1">
    <source>
        <dbReference type="ARBA" id="ARBA00022801"/>
    </source>
</evidence>
<dbReference type="Pfam" id="PF12971">
    <property type="entry name" value="NAGLU_N"/>
    <property type="match status" value="1"/>
</dbReference>
<dbReference type="InterPro" id="IPR024240">
    <property type="entry name" value="NAGLU_N"/>
</dbReference>
<dbReference type="EMBL" id="WCSB01000128">
    <property type="protein sequence ID" value="KAB4445241.1"/>
    <property type="molecule type" value="Genomic_DNA"/>
</dbReference>
<name>A0A7J5JAS9_BACT4</name>
<evidence type="ECO:0000259" key="3">
    <source>
        <dbReference type="Pfam" id="PF12971"/>
    </source>
</evidence>
<feature type="non-terminal residue" evidence="4">
    <location>
        <position position="222"/>
    </location>
</feature>
<dbReference type="InterPro" id="IPR029018">
    <property type="entry name" value="Hex-like_dom2"/>
</dbReference>
<dbReference type="InterPro" id="IPR024733">
    <property type="entry name" value="NAGLU_tim-barrel"/>
</dbReference>
<dbReference type="Gene3D" id="3.20.20.80">
    <property type="entry name" value="Glycosidases"/>
    <property type="match status" value="1"/>
</dbReference>
<evidence type="ECO:0000259" key="2">
    <source>
        <dbReference type="Pfam" id="PF05089"/>
    </source>
</evidence>
<dbReference type="GO" id="GO:0016787">
    <property type="term" value="F:hydrolase activity"/>
    <property type="evidence" value="ECO:0007669"/>
    <property type="project" value="UniProtKB-KW"/>
</dbReference>
<feature type="domain" description="Alpha-N-acetylglucosaminidase tim-barrel" evidence="2">
    <location>
        <begin position="118"/>
        <end position="222"/>
    </location>
</feature>
<organism evidence="4 5">
    <name type="scientific">Bacteroides thetaiotaomicron</name>
    <dbReference type="NCBI Taxonomy" id="818"/>
    <lineage>
        <taxon>Bacteria</taxon>
        <taxon>Pseudomonadati</taxon>
        <taxon>Bacteroidota</taxon>
        <taxon>Bacteroidia</taxon>
        <taxon>Bacteroidales</taxon>
        <taxon>Bacteroidaceae</taxon>
        <taxon>Bacteroides</taxon>
    </lineage>
</organism>
<reference evidence="4 5" key="1">
    <citation type="journal article" date="2019" name="Nat. Med.">
        <title>A library of human gut bacterial isolates paired with longitudinal multiomics data enables mechanistic microbiome research.</title>
        <authorList>
            <person name="Poyet M."/>
            <person name="Groussin M."/>
            <person name="Gibbons S.M."/>
            <person name="Avila-Pacheco J."/>
            <person name="Jiang X."/>
            <person name="Kearney S.M."/>
            <person name="Perrotta A.R."/>
            <person name="Berdy B."/>
            <person name="Zhao S."/>
            <person name="Lieberman T.D."/>
            <person name="Swanson P.K."/>
            <person name="Smith M."/>
            <person name="Roesemann S."/>
            <person name="Alexander J.E."/>
            <person name="Rich S.A."/>
            <person name="Livny J."/>
            <person name="Vlamakis H."/>
            <person name="Clish C."/>
            <person name="Bullock K."/>
            <person name="Deik A."/>
            <person name="Scott J."/>
            <person name="Pierce K.A."/>
            <person name="Xavier R.J."/>
            <person name="Alm E.J."/>
        </authorList>
    </citation>
    <scope>NUCLEOTIDE SEQUENCE [LARGE SCALE GENOMIC DNA]</scope>
    <source>
        <strain evidence="4 5">BIOML-A165</strain>
    </source>
</reference>